<dbReference type="InterPro" id="IPR045851">
    <property type="entry name" value="AMP-bd_C_sf"/>
</dbReference>
<dbReference type="PANTHER" id="PTHR45527:SF1">
    <property type="entry name" value="FATTY ACID SYNTHASE"/>
    <property type="match status" value="1"/>
</dbReference>
<evidence type="ECO:0000256" key="1">
    <source>
        <dbReference type="ARBA" id="ARBA00001957"/>
    </source>
</evidence>
<feature type="region of interest" description="Disordered" evidence="4">
    <location>
        <begin position="585"/>
        <end position="607"/>
    </location>
</feature>
<name>A0ABT6HKE7_9ACTN</name>
<comment type="cofactor">
    <cofactor evidence="1">
        <name>pantetheine 4'-phosphate</name>
        <dbReference type="ChEBI" id="CHEBI:47942"/>
    </cofactor>
</comment>
<comment type="caution">
    <text evidence="6">The sequence shown here is derived from an EMBL/GenBank/DDBJ whole genome shotgun (WGS) entry which is preliminary data.</text>
</comment>
<dbReference type="PROSITE" id="PS50075">
    <property type="entry name" value="CARRIER"/>
    <property type="match status" value="1"/>
</dbReference>
<feature type="compositionally biased region" description="Low complexity" evidence="4">
    <location>
        <begin position="1192"/>
        <end position="1202"/>
    </location>
</feature>
<feature type="domain" description="Carrier" evidence="5">
    <location>
        <begin position="1111"/>
        <end position="1185"/>
    </location>
</feature>
<sequence length="1222" mass="125835">MTADSHLPLTPAQRRLWTLAQLRPQDPFFSVPFAVAVDGPLDTAALGRALDELVRRHPALRTRIVRGADGEPVQCVDAAPPAGTAVEADVVASGERAAQLADDFARTPFEVDGGPLLRVRLLRLDDTAHRLLVGVHHIVFDGASLEVFTSELAALYEAFSKGLPPPPTEPAVDYGTFLAARTARDERARGENLRYWTERLADAPEVLELPLSGPRPARGGHEGGRRTAVVPHETAEPLRRLARARRCSLYMVLKAATDVVLSRYGGVDVLTGMAVSGRDTPGSAGLIGYLTRPVVLRGDLSGDPRFEELLGAVRGDLLDALDHADLPVDEVMDALGVSRDPSYHPLYQVMYTHQPAARVHRAGEAVFRAAELRLPTMKTDLAIDTVETDEGLLAVVDYRTELFEDAAAEQLLTCLRTVLERVGADPAARVSELLRPTEAELLRSAPDGGRTAGEAVEECVHTLVAEQVARTPDAVALSAGERSWTYGELDAAAERLADRLRHRGVGPEVRVGVCAPASFELAAAHLGVLKAGGACVPLDPALPAFLLRLAVEDAEVETVLADGVSFSLFDHTRVHVVELDDARSAVPDAPAASDDGGPDARARSAGPRNAAWVLRTSGVTGEPLPVVAEHRQLASRLRWAHRELPAGALDSVALQSPPDTPGAVFELFAPLTRGGRVLVPDGDAVSGTVYAAPSQLSAPEAAGAAFVLAGGEPLEPAQVRAAYDAGARALHHLYVTAETAGCALAQPVGADDAVRTVELGVPAGATAYVLDALGRPAPPGVVGELHIGGPAVTRGYLGRPGLTAERFRPDPFTGSPGARLFATGDLARRTPDGRLLFAGRTTEQARVRGVRVSASDVRAALLAHPAVVHAEVLADAGSDADAAAAGTGDAAADANRTAAANGTVPATASPDATGTGDAAGVAGTGTRGGIAARARAAAGSGAETRAGAATGAGAAVTAETGGTDADGTIAGTPTSHVNRTAAGSGAAVAAGAEDAACGNGGATGTGAERRAGVGAAAGAEAAVGTGDGTRAAARGGGLVAAAVVRPGSGVTADVLRTRLAETLPGFMVPAQLEVLDRIPLLPSGRTDRSGLVTALAEAAARRTAARSATGRPASSVERHVADAWEQVLGRAVGPDVSFFDAGGNSLLLIRLRDRLRTALERDVDLIDLFRHSTVRAMAALLAGANDAAGAAEDARPAASGRAQARQLAMKARGRTRTHGRTR</sequence>
<dbReference type="Gene3D" id="3.30.559.30">
    <property type="entry name" value="Nonribosomal peptide synthetase, condensation domain"/>
    <property type="match status" value="1"/>
</dbReference>
<dbReference type="SUPFAM" id="SSF52777">
    <property type="entry name" value="CoA-dependent acyltransferases"/>
    <property type="match status" value="2"/>
</dbReference>
<dbReference type="SUPFAM" id="SSF56801">
    <property type="entry name" value="Acetyl-CoA synthetase-like"/>
    <property type="match status" value="2"/>
</dbReference>
<keyword evidence="3" id="KW-0597">Phosphoprotein</keyword>
<dbReference type="Pfam" id="PF00550">
    <property type="entry name" value="PP-binding"/>
    <property type="match status" value="1"/>
</dbReference>
<organism evidence="6 7">
    <name type="scientific">Streptomyces chengmaiensis</name>
    <dbReference type="NCBI Taxonomy" id="3040919"/>
    <lineage>
        <taxon>Bacteria</taxon>
        <taxon>Bacillati</taxon>
        <taxon>Actinomycetota</taxon>
        <taxon>Actinomycetes</taxon>
        <taxon>Kitasatosporales</taxon>
        <taxon>Streptomycetaceae</taxon>
        <taxon>Streptomyces</taxon>
    </lineage>
</organism>
<dbReference type="EMBL" id="JARWBG010000009">
    <property type="protein sequence ID" value="MDH2389218.1"/>
    <property type="molecule type" value="Genomic_DNA"/>
</dbReference>
<dbReference type="RefSeq" id="WP_279927546.1">
    <property type="nucleotide sequence ID" value="NZ_JARWBG010000009.1"/>
</dbReference>
<evidence type="ECO:0000313" key="7">
    <source>
        <dbReference type="Proteomes" id="UP001223144"/>
    </source>
</evidence>
<accession>A0ABT6HKE7</accession>
<dbReference type="InterPro" id="IPR023213">
    <property type="entry name" value="CAT-like_dom_sf"/>
</dbReference>
<dbReference type="Proteomes" id="UP001223144">
    <property type="component" value="Unassembled WGS sequence"/>
</dbReference>
<evidence type="ECO:0000313" key="6">
    <source>
        <dbReference type="EMBL" id="MDH2389218.1"/>
    </source>
</evidence>
<dbReference type="Gene3D" id="1.10.1200.10">
    <property type="entry name" value="ACP-like"/>
    <property type="match status" value="1"/>
</dbReference>
<feature type="compositionally biased region" description="Basic residues" evidence="4">
    <location>
        <begin position="1211"/>
        <end position="1222"/>
    </location>
</feature>
<feature type="compositionally biased region" description="Low complexity" evidence="4">
    <location>
        <begin position="585"/>
        <end position="595"/>
    </location>
</feature>
<evidence type="ECO:0000256" key="3">
    <source>
        <dbReference type="ARBA" id="ARBA00022553"/>
    </source>
</evidence>
<evidence type="ECO:0000259" key="5">
    <source>
        <dbReference type="PROSITE" id="PS50075"/>
    </source>
</evidence>
<feature type="region of interest" description="Disordered" evidence="4">
    <location>
        <begin position="1192"/>
        <end position="1222"/>
    </location>
</feature>
<gene>
    <name evidence="6" type="ORF">QCN29_10540</name>
</gene>
<keyword evidence="7" id="KW-1185">Reference proteome</keyword>
<evidence type="ECO:0000256" key="4">
    <source>
        <dbReference type="SAM" id="MobiDB-lite"/>
    </source>
</evidence>
<dbReference type="Gene3D" id="3.30.559.10">
    <property type="entry name" value="Chloramphenicol acetyltransferase-like domain"/>
    <property type="match status" value="1"/>
</dbReference>
<dbReference type="InterPro" id="IPR001242">
    <property type="entry name" value="Condensation_dom"/>
</dbReference>
<dbReference type="InterPro" id="IPR036736">
    <property type="entry name" value="ACP-like_sf"/>
</dbReference>
<dbReference type="CDD" id="cd19531">
    <property type="entry name" value="LCL_NRPS-like"/>
    <property type="match status" value="1"/>
</dbReference>
<dbReference type="PANTHER" id="PTHR45527">
    <property type="entry name" value="NONRIBOSOMAL PEPTIDE SYNTHETASE"/>
    <property type="match status" value="1"/>
</dbReference>
<keyword evidence="2" id="KW-0596">Phosphopantetheine</keyword>
<feature type="region of interest" description="Disordered" evidence="4">
    <location>
        <begin position="901"/>
        <end position="920"/>
    </location>
</feature>
<dbReference type="InterPro" id="IPR006162">
    <property type="entry name" value="Ppantetheine_attach_site"/>
</dbReference>
<dbReference type="SMART" id="SM00823">
    <property type="entry name" value="PKS_PP"/>
    <property type="match status" value="1"/>
</dbReference>
<dbReference type="Pfam" id="PF00668">
    <property type="entry name" value="Condensation"/>
    <property type="match status" value="1"/>
</dbReference>
<proteinExistence type="predicted"/>
<evidence type="ECO:0000256" key="2">
    <source>
        <dbReference type="ARBA" id="ARBA00022450"/>
    </source>
</evidence>
<dbReference type="PROSITE" id="PS00012">
    <property type="entry name" value="PHOSPHOPANTETHEINE"/>
    <property type="match status" value="1"/>
</dbReference>
<dbReference type="Gene3D" id="3.30.300.30">
    <property type="match status" value="1"/>
</dbReference>
<dbReference type="InterPro" id="IPR009081">
    <property type="entry name" value="PP-bd_ACP"/>
</dbReference>
<dbReference type="InterPro" id="IPR000873">
    <property type="entry name" value="AMP-dep_synth/lig_dom"/>
</dbReference>
<dbReference type="Gene3D" id="3.40.50.12780">
    <property type="entry name" value="N-terminal domain of ligase-like"/>
    <property type="match status" value="1"/>
</dbReference>
<dbReference type="Pfam" id="PF00501">
    <property type="entry name" value="AMP-binding"/>
    <property type="match status" value="1"/>
</dbReference>
<dbReference type="InterPro" id="IPR020806">
    <property type="entry name" value="PKS_PP-bd"/>
</dbReference>
<dbReference type="InterPro" id="IPR042099">
    <property type="entry name" value="ANL_N_sf"/>
</dbReference>
<protein>
    <submittedName>
        <fullName evidence="6">Condensation domain-containing protein</fullName>
    </submittedName>
</protein>
<dbReference type="SUPFAM" id="SSF47336">
    <property type="entry name" value="ACP-like"/>
    <property type="match status" value="1"/>
</dbReference>
<reference evidence="6 7" key="1">
    <citation type="submission" date="2023-04" db="EMBL/GenBank/DDBJ databases">
        <title>Streptomyces chengmaiensis sp. nov. isolated from the stem of mangrove plant in Hainan.</title>
        <authorList>
            <person name="Huang X."/>
            <person name="Zhou S."/>
            <person name="Chu X."/>
            <person name="Xie Y."/>
            <person name="Lin Y."/>
        </authorList>
    </citation>
    <scope>NUCLEOTIDE SEQUENCE [LARGE SCALE GENOMIC DNA]</scope>
    <source>
        <strain evidence="6 7">HNM0663</strain>
    </source>
</reference>